<protein>
    <submittedName>
        <fullName evidence="2">Uncharacterized protein</fullName>
    </submittedName>
</protein>
<organism evidence="2 3">
    <name type="scientific">Byssothecium circinans</name>
    <dbReference type="NCBI Taxonomy" id="147558"/>
    <lineage>
        <taxon>Eukaryota</taxon>
        <taxon>Fungi</taxon>
        <taxon>Dikarya</taxon>
        <taxon>Ascomycota</taxon>
        <taxon>Pezizomycotina</taxon>
        <taxon>Dothideomycetes</taxon>
        <taxon>Pleosporomycetidae</taxon>
        <taxon>Pleosporales</taxon>
        <taxon>Massarineae</taxon>
        <taxon>Massarinaceae</taxon>
        <taxon>Byssothecium</taxon>
    </lineage>
</organism>
<keyword evidence="3" id="KW-1185">Reference proteome</keyword>
<accession>A0A6A5U5S3</accession>
<name>A0A6A5U5S3_9PLEO</name>
<dbReference type="Proteomes" id="UP000800035">
    <property type="component" value="Unassembled WGS sequence"/>
</dbReference>
<sequence length="223" mass="24342">MHPFHSLRTYWQRLSADWIPFDVGNDPHLLPIHQDEHPFEPSEYDPLLYFDRHGPPRGHGGKENEAESVFAAGDQGSSQSLANEALSERDVGNDVRCLASGLSTQAVRGPGKRNSGFPQGGISEDLVREAVGIPTSITKTSSVIANESEISHCSHSSSPLFPQIMSPDIHPSVTTDDSFPQNITSNTSPTVTIPNTRPTTPQPSTKRTHSPTTKPQHVQHQSQ</sequence>
<feature type="region of interest" description="Disordered" evidence="1">
    <location>
        <begin position="153"/>
        <end position="223"/>
    </location>
</feature>
<proteinExistence type="predicted"/>
<reference evidence="2" key="1">
    <citation type="journal article" date="2020" name="Stud. Mycol.">
        <title>101 Dothideomycetes genomes: a test case for predicting lifestyles and emergence of pathogens.</title>
        <authorList>
            <person name="Haridas S."/>
            <person name="Albert R."/>
            <person name="Binder M."/>
            <person name="Bloem J."/>
            <person name="Labutti K."/>
            <person name="Salamov A."/>
            <person name="Andreopoulos B."/>
            <person name="Baker S."/>
            <person name="Barry K."/>
            <person name="Bills G."/>
            <person name="Bluhm B."/>
            <person name="Cannon C."/>
            <person name="Castanera R."/>
            <person name="Culley D."/>
            <person name="Daum C."/>
            <person name="Ezra D."/>
            <person name="Gonzalez J."/>
            <person name="Henrissat B."/>
            <person name="Kuo A."/>
            <person name="Liang C."/>
            <person name="Lipzen A."/>
            <person name="Lutzoni F."/>
            <person name="Magnuson J."/>
            <person name="Mondo S."/>
            <person name="Nolan M."/>
            <person name="Ohm R."/>
            <person name="Pangilinan J."/>
            <person name="Park H.-J."/>
            <person name="Ramirez L."/>
            <person name="Alfaro M."/>
            <person name="Sun H."/>
            <person name="Tritt A."/>
            <person name="Yoshinaga Y."/>
            <person name="Zwiers L.-H."/>
            <person name="Turgeon B."/>
            <person name="Goodwin S."/>
            <person name="Spatafora J."/>
            <person name="Crous P."/>
            <person name="Grigoriev I."/>
        </authorList>
    </citation>
    <scope>NUCLEOTIDE SEQUENCE</scope>
    <source>
        <strain evidence="2">CBS 675.92</strain>
    </source>
</reference>
<gene>
    <name evidence="2" type="ORF">CC80DRAFT_582363</name>
</gene>
<feature type="compositionally biased region" description="Polar residues" evidence="1">
    <location>
        <begin position="172"/>
        <end position="223"/>
    </location>
</feature>
<evidence type="ECO:0000313" key="2">
    <source>
        <dbReference type="EMBL" id="KAF1960028.1"/>
    </source>
</evidence>
<dbReference type="AlphaFoldDB" id="A0A6A5U5S3"/>
<evidence type="ECO:0000256" key="1">
    <source>
        <dbReference type="SAM" id="MobiDB-lite"/>
    </source>
</evidence>
<evidence type="ECO:0000313" key="3">
    <source>
        <dbReference type="Proteomes" id="UP000800035"/>
    </source>
</evidence>
<dbReference type="OrthoDB" id="10638642at2759"/>
<dbReference type="EMBL" id="ML976983">
    <property type="protein sequence ID" value="KAF1960028.1"/>
    <property type="molecule type" value="Genomic_DNA"/>
</dbReference>